<name>A0A9P6NJU3_9BASI</name>
<evidence type="ECO:0000256" key="1">
    <source>
        <dbReference type="SAM" id="MobiDB-lite"/>
    </source>
</evidence>
<dbReference type="EMBL" id="MU167276">
    <property type="protein sequence ID" value="KAG0145459.1"/>
    <property type="molecule type" value="Genomic_DNA"/>
</dbReference>
<feature type="region of interest" description="Disordered" evidence="1">
    <location>
        <begin position="83"/>
        <end position="196"/>
    </location>
</feature>
<feature type="compositionally biased region" description="Low complexity" evidence="1">
    <location>
        <begin position="177"/>
        <end position="195"/>
    </location>
</feature>
<dbReference type="OrthoDB" id="10471986at2759"/>
<proteinExistence type="predicted"/>
<feature type="compositionally biased region" description="Polar residues" evidence="1">
    <location>
        <begin position="1"/>
        <end position="21"/>
    </location>
</feature>
<gene>
    <name evidence="2" type="ORF">CROQUDRAFT_658642</name>
</gene>
<keyword evidence="3" id="KW-1185">Reference proteome</keyword>
<dbReference type="AlphaFoldDB" id="A0A9P6NJU3"/>
<feature type="region of interest" description="Disordered" evidence="1">
    <location>
        <begin position="1"/>
        <end position="45"/>
    </location>
</feature>
<feature type="compositionally biased region" description="Polar residues" evidence="1">
    <location>
        <begin position="164"/>
        <end position="175"/>
    </location>
</feature>
<evidence type="ECO:0000313" key="2">
    <source>
        <dbReference type="EMBL" id="KAG0145459.1"/>
    </source>
</evidence>
<comment type="caution">
    <text evidence="2">The sequence shown here is derived from an EMBL/GenBank/DDBJ whole genome shotgun (WGS) entry which is preliminary data.</text>
</comment>
<dbReference type="Proteomes" id="UP000886653">
    <property type="component" value="Unassembled WGS sequence"/>
</dbReference>
<evidence type="ECO:0000313" key="3">
    <source>
        <dbReference type="Proteomes" id="UP000886653"/>
    </source>
</evidence>
<feature type="compositionally biased region" description="Polar residues" evidence="1">
    <location>
        <begin position="31"/>
        <end position="45"/>
    </location>
</feature>
<sequence length="206" mass="23122">MNSSVRQPPSPGTLFNSFRHSTNLKRKRNQSELSNNSAKSSTNPSWFGLAFQLPSVIKREFTDFVKTVRGGYSQAMEGNFVDQIDHHPLDPPQHLPSTFPRRTRDHHSKKTTKTKKALNQQSQPKSHATLPAHHRQYQPMQLGSDDLNEETDTDQPSPPKKLRLSNSTNLTQLKSALSPRSPILSISSGPGSPRPFLLKSQYCELA</sequence>
<accession>A0A9P6NJU3</accession>
<feature type="compositionally biased region" description="Polar residues" evidence="1">
    <location>
        <begin position="117"/>
        <end position="126"/>
    </location>
</feature>
<reference evidence="2" key="1">
    <citation type="submission" date="2013-11" db="EMBL/GenBank/DDBJ databases">
        <title>Genome sequence of the fusiform rust pathogen reveals effectors for host alternation and coevolution with pine.</title>
        <authorList>
            <consortium name="DOE Joint Genome Institute"/>
            <person name="Smith K."/>
            <person name="Pendleton A."/>
            <person name="Kubisiak T."/>
            <person name="Anderson C."/>
            <person name="Salamov A."/>
            <person name="Aerts A."/>
            <person name="Riley R."/>
            <person name="Clum A."/>
            <person name="Lindquist E."/>
            <person name="Ence D."/>
            <person name="Campbell M."/>
            <person name="Kronenberg Z."/>
            <person name="Feau N."/>
            <person name="Dhillon B."/>
            <person name="Hamelin R."/>
            <person name="Burleigh J."/>
            <person name="Smith J."/>
            <person name="Yandell M."/>
            <person name="Nelson C."/>
            <person name="Grigoriev I."/>
            <person name="Davis J."/>
        </authorList>
    </citation>
    <scope>NUCLEOTIDE SEQUENCE</scope>
    <source>
        <strain evidence="2">G11</strain>
    </source>
</reference>
<organism evidence="2 3">
    <name type="scientific">Cronartium quercuum f. sp. fusiforme G11</name>
    <dbReference type="NCBI Taxonomy" id="708437"/>
    <lineage>
        <taxon>Eukaryota</taxon>
        <taxon>Fungi</taxon>
        <taxon>Dikarya</taxon>
        <taxon>Basidiomycota</taxon>
        <taxon>Pucciniomycotina</taxon>
        <taxon>Pucciniomycetes</taxon>
        <taxon>Pucciniales</taxon>
        <taxon>Coleosporiaceae</taxon>
        <taxon>Cronartium</taxon>
    </lineage>
</organism>
<feature type="compositionally biased region" description="Basic residues" evidence="1">
    <location>
        <begin position="101"/>
        <end position="116"/>
    </location>
</feature>
<protein>
    <submittedName>
        <fullName evidence="2">Uncharacterized protein</fullName>
    </submittedName>
</protein>